<evidence type="ECO:0000259" key="2">
    <source>
        <dbReference type="Pfam" id="PF10373"/>
    </source>
</evidence>
<feature type="domain" description="Telomerase activating protein Est1-like N-terminal" evidence="3">
    <location>
        <begin position="56"/>
        <end position="185"/>
    </location>
</feature>
<dbReference type="PANTHER" id="PTHR15696">
    <property type="entry name" value="SMG-7 SUPPRESSOR WITH MORPHOLOGICAL EFFECT ON GENITALIA PROTEIN 7"/>
    <property type="match status" value="1"/>
</dbReference>
<dbReference type="InterPro" id="IPR045153">
    <property type="entry name" value="Est1/Ebs1-like"/>
</dbReference>
<dbReference type="InterPro" id="IPR019458">
    <property type="entry name" value="Est1-like_N"/>
</dbReference>
<feature type="compositionally biased region" description="Polar residues" evidence="1">
    <location>
        <begin position="698"/>
        <end position="717"/>
    </location>
</feature>
<dbReference type="SUPFAM" id="SSF48452">
    <property type="entry name" value="TPR-like"/>
    <property type="match status" value="1"/>
</dbReference>
<accession>A0A4Q1BGK7</accession>
<comment type="caution">
    <text evidence="4">The sequence shown here is derived from an EMBL/GenBank/DDBJ whole genome shotgun (WGS) entry which is preliminary data.</text>
</comment>
<evidence type="ECO:0000259" key="3">
    <source>
        <dbReference type="Pfam" id="PF10374"/>
    </source>
</evidence>
<protein>
    <recommendedName>
        <fullName evidence="6">Protein SMG7</fullName>
    </recommendedName>
</protein>
<organism evidence="4 5">
    <name type="scientific">Tremella mesenterica</name>
    <name type="common">Jelly fungus</name>
    <dbReference type="NCBI Taxonomy" id="5217"/>
    <lineage>
        <taxon>Eukaryota</taxon>
        <taxon>Fungi</taxon>
        <taxon>Dikarya</taxon>
        <taxon>Basidiomycota</taxon>
        <taxon>Agaricomycotina</taxon>
        <taxon>Tremellomycetes</taxon>
        <taxon>Tremellales</taxon>
        <taxon>Tremellaceae</taxon>
        <taxon>Tremella</taxon>
    </lineage>
</organism>
<proteinExistence type="predicted"/>
<dbReference type="OrthoDB" id="69928at2759"/>
<evidence type="ECO:0008006" key="6">
    <source>
        <dbReference type="Google" id="ProtNLM"/>
    </source>
</evidence>
<dbReference type="Pfam" id="PF10373">
    <property type="entry name" value="EST1_DNA_bind"/>
    <property type="match status" value="1"/>
</dbReference>
<dbReference type="Pfam" id="PF10374">
    <property type="entry name" value="EST1"/>
    <property type="match status" value="1"/>
</dbReference>
<dbReference type="STRING" id="5217.A0A4Q1BGK7"/>
<dbReference type="PANTHER" id="PTHR15696:SF36">
    <property type="entry name" value="NONSENSE-MEDIATED MRNA DECAY FACTOR"/>
    <property type="match status" value="1"/>
</dbReference>
<keyword evidence="5" id="KW-1185">Reference proteome</keyword>
<dbReference type="InterPro" id="IPR018834">
    <property type="entry name" value="DNA/RNA-bd_Est1-type"/>
</dbReference>
<gene>
    <name evidence="4" type="ORF">M231_06077</name>
</gene>
<name>A0A4Q1BGK7_TREME</name>
<feature type="domain" description="DNA/RNA-binding" evidence="2">
    <location>
        <begin position="202"/>
        <end position="512"/>
    </location>
</feature>
<dbReference type="EMBL" id="SDIL01000090">
    <property type="protein sequence ID" value="RXK36690.1"/>
    <property type="molecule type" value="Genomic_DNA"/>
</dbReference>
<reference evidence="4 5" key="1">
    <citation type="submission" date="2016-06" db="EMBL/GenBank/DDBJ databases">
        <title>Evolution of pathogenesis and genome organization in the Tremellales.</title>
        <authorList>
            <person name="Cuomo C."/>
            <person name="Litvintseva A."/>
            <person name="Heitman J."/>
            <person name="Chen Y."/>
            <person name="Sun S."/>
            <person name="Springer D."/>
            <person name="Dromer F."/>
            <person name="Young S."/>
            <person name="Zeng Q."/>
            <person name="Chapman S."/>
            <person name="Gujja S."/>
            <person name="Saif S."/>
            <person name="Birren B."/>
        </authorList>
    </citation>
    <scope>NUCLEOTIDE SEQUENCE [LARGE SCALE GENOMIC DNA]</scope>
    <source>
        <strain evidence="4 5">ATCC 28783</strain>
    </source>
</reference>
<dbReference type="InterPro" id="IPR011990">
    <property type="entry name" value="TPR-like_helical_dom_sf"/>
</dbReference>
<evidence type="ECO:0000313" key="4">
    <source>
        <dbReference type="EMBL" id="RXK36690.1"/>
    </source>
</evidence>
<dbReference type="AlphaFoldDB" id="A0A4Q1BGK7"/>
<feature type="region of interest" description="Disordered" evidence="1">
    <location>
        <begin position="698"/>
        <end position="729"/>
    </location>
</feature>
<sequence length="857" mass="95623">MSLTHRNALAFSEQMKELLKLYPPWTRDVEEARTRSRESYIMLLFPEPQASHAQSLDGLWMKTSYSLISAYRDRIAKAEHRLQNGQTNGSRNTSDIIKIRSRFHFALEADIVFYRNIIARLVMYYRLLDVAKVALAGVGMGFTNPSPRSQRNEIKVGVEEKKDRLGLVYKALVCLGDLERYRESYKDVTVESEEETEKFAKAIAYYEAARSLVPDDGSAFNQIAVINIYLKDDFAMGYYHWRAMAVKSPFKDTDKILDKFFTRIFEQWWKLQQDEGNEKVQDVLEDNTVDRFKGSFLVIMAILYRKIGLSQLAEITRTALQDLETLLRQRSLPSETIAKLTVMCIASHWHARSTASLNPTEANGEKESDSKRKRRRQVELRALSMTLNIFEVIFKVAMLEAQAAVDALVEEAQSRDLAGPSSPDELHRHISAVLRRILPSLRIISKWMKIHLEYVGRVASTADDDFLDTQRAFWRAYVLMLTSMGKIFPIDRLPSLSTVLEEDIDMLGFLPLSLGSHPSTPLPQPGAEELEHVHPNEEQLMRLSDVQVDARLLSQTSAGKTMDYLQTKTAAALKADPVIPKTPPPAQPPVSMVVSQSEVALPVPVPMPHVIPEDYTNNSLHLIHDHEEIASVSTETEDDPINLAMRVALGDSNEIPHADEHIQPFVEQQVPIPVHTPIKSGTTALDLLQSLVLDSVPRASQHTTGGSHPVSRQSPGQGSPLLFGGDQHNSSIWSMTREESEKGKKRVGQALWNTGSTSAPHLSSQTFATTHTALPYVRNGQPLSVPLPGSGLNPTAASGPMPISVMGLTSGNGTGILPPPRSVWSQETLSSASAWPQYGGTGYYAHLPVSWGQTRDR</sequence>
<dbReference type="Gene3D" id="1.25.40.10">
    <property type="entry name" value="Tetratricopeptide repeat domain"/>
    <property type="match status" value="1"/>
</dbReference>
<dbReference type="Proteomes" id="UP000289152">
    <property type="component" value="Unassembled WGS sequence"/>
</dbReference>
<evidence type="ECO:0000256" key="1">
    <source>
        <dbReference type="SAM" id="MobiDB-lite"/>
    </source>
</evidence>
<evidence type="ECO:0000313" key="5">
    <source>
        <dbReference type="Proteomes" id="UP000289152"/>
    </source>
</evidence>
<dbReference type="InParanoid" id="A0A4Q1BGK7"/>
<dbReference type="VEuPathDB" id="FungiDB:TREMEDRAFT_56141"/>